<dbReference type="PANTHER" id="PTHR42942">
    <property type="entry name" value="6-O-METHYLGUANINE DNA METHYLTRANSFERASE"/>
    <property type="match status" value="1"/>
</dbReference>
<feature type="domain" description="Methylated-DNA-[protein]-cysteine S-methyltransferase DNA binding" evidence="2">
    <location>
        <begin position="7"/>
        <end position="84"/>
    </location>
</feature>
<dbReference type="EMBL" id="JAAAWN010000006">
    <property type="protein sequence ID" value="NDV90854.1"/>
    <property type="molecule type" value="Genomic_DNA"/>
</dbReference>
<evidence type="ECO:0000259" key="2">
    <source>
        <dbReference type="Pfam" id="PF01035"/>
    </source>
</evidence>
<dbReference type="PANTHER" id="PTHR42942:SF1">
    <property type="entry name" value="ALKYLTRANSFERASE-LIKE PROTEIN 1"/>
    <property type="match status" value="1"/>
</dbReference>
<dbReference type="Proteomes" id="UP000470213">
    <property type="component" value="Unassembled WGS sequence"/>
</dbReference>
<evidence type="ECO:0000313" key="3">
    <source>
        <dbReference type="EMBL" id="NDV90854.1"/>
    </source>
</evidence>
<dbReference type="Pfam" id="PF01035">
    <property type="entry name" value="DNA_binding_1"/>
    <property type="match status" value="1"/>
</dbReference>
<keyword evidence="3" id="KW-0489">Methyltransferase</keyword>
<dbReference type="InterPro" id="IPR036217">
    <property type="entry name" value="MethylDNA_cys_MeTrfase_DNAb"/>
</dbReference>
<dbReference type="Gene3D" id="1.10.10.10">
    <property type="entry name" value="Winged helix-like DNA-binding domain superfamily/Winged helix DNA-binding domain"/>
    <property type="match status" value="1"/>
</dbReference>
<sequence length="112" mass="12601">MAEVTVKSRILNTLALVPKGQVISYGKLADLAGLPKRARMVSKYLKQAEEPINWHKVVRSDGKIAFPAGSLQAQEQCQRLMAEGIVIRKNKVNMSIYAWQPDIYTLLAKLEY</sequence>
<dbReference type="GO" id="GO:0032259">
    <property type="term" value="P:methylation"/>
    <property type="evidence" value="ECO:0007669"/>
    <property type="project" value="UniProtKB-KW"/>
</dbReference>
<keyword evidence="4" id="KW-1185">Reference proteome</keyword>
<keyword evidence="3" id="KW-0808">Transferase</keyword>
<dbReference type="CDD" id="cd06445">
    <property type="entry name" value="ATase"/>
    <property type="match status" value="1"/>
</dbReference>
<organism evidence="3 4">
    <name type="scientific">Alteromonas profundi</name>
    <dbReference type="NCBI Taxonomy" id="2696062"/>
    <lineage>
        <taxon>Bacteria</taxon>
        <taxon>Pseudomonadati</taxon>
        <taxon>Pseudomonadota</taxon>
        <taxon>Gammaproteobacteria</taxon>
        <taxon>Alteromonadales</taxon>
        <taxon>Alteromonadaceae</taxon>
        <taxon>Alteromonas/Salinimonas group</taxon>
        <taxon>Alteromonas</taxon>
    </lineage>
</organism>
<name>A0A7X5RKP1_9ALTE</name>
<proteinExistence type="predicted"/>
<gene>
    <name evidence="3" type="ORF">GTH32_06530</name>
</gene>
<dbReference type="GO" id="GO:0008168">
    <property type="term" value="F:methyltransferase activity"/>
    <property type="evidence" value="ECO:0007669"/>
    <property type="project" value="UniProtKB-KW"/>
</dbReference>
<protein>
    <submittedName>
        <fullName evidence="3">Cysteine methyltransferase</fullName>
    </submittedName>
</protein>
<dbReference type="GO" id="GO:0006281">
    <property type="term" value="P:DNA repair"/>
    <property type="evidence" value="ECO:0007669"/>
    <property type="project" value="InterPro"/>
</dbReference>
<accession>A0A7X5RKP1</accession>
<dbReference type="RefSeq" id="WP_163084437.1">
    <property type="nucleotide sequence ID" value="NZ_JAAAWN010000006.1"/>
</dbReference>
<dbReference type="InterPro" id="IPR052520">
    <property type="entry name" value="ATL_DNA_repair"/>
</dbReference>
<evidence type="ECO:0000313" key="4">
    <source>
        <dbReference type="Proteomes" id="UP000470213"/>
    </source>
</evidence>
<evidence type="ECO:0000256" key="1">
    <source>
        <dbReference type="ARBA" id="ARBA00022763"/>
    </source>
</evidence>
<dbReference type="SUPFAM" id="SSF46767">
    <property type="entry name" value="Methylated DNA-protein cysteine methyltransferase, C-terminal domain"/>
    <property type="match status" value="1"/>
</dbReference>
<reference evidence="3 4" key="1">
    <citation type="submission" date="2020-01" db="EMBL/GenBank/DDBJ databases">
        <authorList>
            <person name="Chen J."/>
            <person name="Zhu S."/>
            <person name="Yang J."/>
        </authorList>
    </citation>
    <scope>NUCLEOTIDE SEQUENCE [LARGE SCALE GENOMIC DNA]</scope>
    <source>
        <strain evidence="3 4">345S023</strain>
    </source>
</reference>
<dbReference type="AlphaFoldDB" id="A0A7X5RKP1"/>
<dbReference type="InterPro" id="IPR036388">
    <property type="entry name" value="WH-like_DNA-bd_sf"/>
</dbReference>
<comment type="caution">
    <text evidence="3">The sequence shown here is derived from an EMBL/GenBank/DDBJ whole genome shotgun (WGS) entry which is preliminary data.</text>
</comment>
<dbReference type="InterPro" id="IPR014048">
    <property type="entry name" value="MethylDNA_cys_MeTrfase_DNA-bd"/>
</dbReference>
<keyword evidence="1" id="KW-0227">DNA damage</keyword>